<gene>
    <name evidence="2" type="ORF">PX653_08785</name>
</gene>
<organism evidence="2 3">
    <name type="scientific">Pseudoduganella chitinolytica</name>
    <dbReference type="NCBI Taxonomy" id="34070"/>
    <lineage>
        <taxon>Bacteria</taxon>
        <taxon>Pseudomonadati</taxon>
        <taxon>Pseudomonadota</taxon>
        <taxon>Betaproteobacteria</taxon>
        <taxon>Burkholderiales</taxon>
        <taxon>Oxalobacteraceae</taxon>
        <taxon>Telluria group</taxon>
        <taxon>Pseudoduganella</taxon>
    </lineage>
</organism>
<evidence type="ECO:0000313" key="3">
    <source>
        <dbReference type="Proteomes" id="UP001216510"/>
    </source>
</evidence>
<keyword evidence="1" id="KW-1133">Transmembrane helix</keyword>
<feature type="transmembrane region" description="Helical" evidence="1">
    <location>
        <begin position="94"/>
        <end position="115"/>
    </location>
</feature>
<accession>A0ABY8BG85</accession>
<feature type="transmembrane region" description="Helical" evidence="1">
    <location>
        <begin position="127"/>
        <end position="147"/>
    </location>
</feature>
<reference evidence="2 3" key="1">
    <citation type="submission" date="2023-02" db="EMBL/GenBank/DDBJ databases">
        <title>Gemone sequence of Telluria chitinolytica ACM 3522T.</title>
        <authorList>
            <person name="Frediansyah A."/>
            <person name="Miess H."/>
            <person name="Gross H."/>
        </authorList>
    </citation>
    <scope>NUCLEOTIDE SEQUENCE [LARGE SCALE GENOMIC DNA]</scope>
    <source>
        <strain evidence="2 3">ACM 3522</strain>
    </source>
</reference>
<evidence type="ECO:0000256" key="1">
    <source>
        <dbReference type="SAM" id="Phobius"/>
    </source>
</evidence>
<keyword evidence="3" id="KW-1185">Reference proteome</keyword>
<name>A0ABY8BG85_9BURK</name>
<keyword evidence="1" id="KW-0472">Membrane</keyword>
<feature type="transmembrane region" description="Helical" evidence="1">
    <location>
        <begin position="18"/>
        <end position="36"/>
    </location>
</feature>
<dbReference type="Proteomes" id="UP001216510">
    <property type="component" value="Chromosome"/>
</dbReference>
<proteinExistence type="predicted"/>
<protein>
    <recommendedName>
        <fullName evidence="4">M50 family peptidase</fullName>
    </recommendedName>
</protein>
<feature type="transmembrane region" description="Helical" evidence="1">
    <location>
        <begin position="153"/>
        <end position="173"/>
    </location>
</feature>
<evidence type="ECO:0008006" key="4">
    <source>
        <dbReference type="Google" id="ProtNLM"/>
    </source>
</evidence>
<dbReference type="RefSeq" id="WP_277417511.1">
    <property type="nucleotide sequence ID" value="NZ_CP119083.1"/>
</dbReference>
<feature type="transmembrane region" description="Helical" evidence="1">
    <location>
        <begin position="43"/>
        <end position="66"/>
    </location>
</feature>
<dbReference type="EMBL" id="CP119083">
    <property type="protein sequence ID" value="WEF34840.1"/>
    <property type="molecule type" value="Genomic_DNA"/>
</dbReference>
<sequence>MPSCAAVAPAWLCRHGDVLLYLAPSLALAGVIRALARRHPFFFLFTLAGTICHELAHFVVGLVTFARPGSLTVVPRRTAGGWQLGAVTLAQVRWYNAAPVALAPLLVLLLPWWVAVLRTAPGWHFRWLDLGLALLLAPQFLACWPSSADWKIAMRSWPALLLALAAWLGYDWLSGGTTRRLLQP</sequence>
<evidence type="ECO:0000313" key="2">
    <source>
        <dbReference type="EMBL" id="WEF34840.1"/>
    </source>
</evidence>
<keyword evidence="1" id="KW-0812">Transmembrane</keyword>